<dbReference type="KEGG" id="maj:MAA_05578"/>
<dbReference type="InterPro" id="IPR050600">
    <property type="entry name" value="SETD3_SETD6_MTase"/>
</dbReference>
<evidence type="ECO:0000256" key="1">
    <source>
        <dbReference type="SAM" id="MobiDB-lite"/>
    </source>
</evidence>
<dbReference type="PANTHER" id="PTHR13271:SF76">
    <property type="entry name" value="SET DOMAIN-CONTAINING PROTEIN 8"/>
    <property type="match status" value="1"/>
</dbReference>
<dbReference type="EMBL" id="ADNJ02000002">
    <property type="protein sequence ID" value="EFY98439.2"/>
    <property type="molecule type" value="Genomic_DNA"/>
</dbReference>
<dbReference type="Proteomes" id="UP000002498">
    <property type="component" value="Unassembled WGS sequence"/>
</dbReference>
<sequence length="579" mass="63981">MIPAPPSTGQTVGHQTTSNERQLRLQTWCKNLISHTCVACMSNHPEPTRHKAPLHTAVCTDTAGTPSRKQTEFASRASPEVNKHMPSKPSMSSQLPIDTFPAWAHLNDVQFTHVNLQDVGEGKGFGLVAHADLESAEADGTSKGPVTIPHDLVLSAEAVEDFAKVDHNFKQLLEAVGRQSTRGDIMLYLVSQFAQSSRPKGLSPTPWTEYIRLLPRPIPVPTMWTEPERLLLNGTSLEAALEAKLLSLGKEFDTLREVSEDFPFWNEFLWSGEEVSLEDWVLVDAWYRSRCLELPRSGTAMVPGLDMVNHSSKATAYYEEDDHDNVVLLIRPGCPVRSGEEVTISYGDAKPASEMLFSYGFIDPNNIVDKLTLRLDPFPDDPLARAKLRISNSGPTLTISRKGTEGSQGASSVVWRSPFVYLMCLNEEDGLSFQLLQDTSGDRQLRLFWQGEDVTDQADDFETLIQGHDLCPVFKLRAITVLHDKVGEQLTRISRGPSDDELEPLQAAGLLRAECIAAARILKDVESKLLGHALEALDNERTNLLANDHVVAYLGSKEDYPIGQEAQATAANDDADDFS</sequence>
<dbReference type="PROSITE" id="PS50280">
    <property type="entry name" value="SET"/>
    <property type="match status" value="1"/>
</dbReference>
<gene>
    <name evidence="3" type="ORF">MAA_05578</name>
</gene>
<keyword evidence="4" id="KW-1185">Reference proteome</keyword>
<comment type="caution">
    <text evidence="3">The sequence shown here is derived from an EMBL/GenBank/DDBJ whole genome shotgun (WGS) entry which is preliminary data.</text>
</comment>
<reference evidence="3 4" key="1">
    <citation type="journal article" date="2011" name="PLoS Genet.">
        <title>Genome sequencing and comparative transcriptomics of the model entomopathogenic fungi Metarhizium anisopliae and M. acridum.</title>
        <authorList>
            <person name="Gao Q."/>
            <person name="Jin K."/>
            <person name="Ying S.H."/>
            <person name="Zhang Y."/>
            <person name="Xiao G."/>
            <person name="Shang Y."/>
            <person name="Duan Z."/>
            <person name="Hu X."/>
            <person name="Xie X.Q."/>
            <person name="Zhou G."/>
            <person name="Peng G."/>
            <person name="Luo Z."/>
            <person name="Huang W."/>
            <person name="Wang B."/>
            <person name="Fang W."/>
            <person name="Wang S."/>
            <person name="Zhong Y."/>
            <person name="Ma L.J."/>
            <person name="St Leger R.J."/>
            <person name="Zhao G.P."/>
            <person name="Pei Y."/>
            <person name="Feng M.G."/>
            <person name="Xia Y."/>
            <person name="Wang C."/>
        </authorList>
    </citation>
    <scope>NUCLEOTIDE SEQUENCE [LARGE SCALE GENOMIC DNA]</scope>
    <source>
        <strain evidence="4">ARSEF 23 / ATCC MYA-3075</strain>
    </source>
</reference>
<dbReference type="GO" id="GO:0005634">
    <property type="term" value="C:nucleus"/>
    <property type="evidence" value="ECO:0007669"/>
    <property type="project" value="TreeGrafter"/>
</dbReference>
<dbReference type="CDD" id="cd10527">
    <property type="entry name" value="SET_LSMT"/>
    <property type="match status" value="1"/>
</dbReference>
<protein>
    <submittedName>
        <fullName evidence="3">SET domain-containing protein</fullName>
    </submittedName>
</protein>
<dbReference type="InterPro" id="IPR001214">
    <property type="entry name" value="SET_dom"/>
</dbReference>
<reference evidence="3 4" key="2">
    <citation type="journal article" date="2014" name="Proc. Natl. Acad. Sci. U.S.A.">
        <title>Trajectory and genomic determinants of fungal-pathogen speciation and host adaptation.</title>
        <authorList>
            <person name="Hu X."/>
            <person name="Xiao G."/>
            <person name="Zheng P."/>
            <person name="Shang Y."/>
            <person name="Su Y."/>
            <person name="Zhang X."/>
            <person name="Liu X."/>
            <person name="Zhan S."/>
            <person name="St Leger R.J."/>
            <person name="Wang C."/>
        </authorList>
    </citation>
    <scope>GENOME REANNOTATION</scope>
    <source>
        <strain evidence="4">ARSEF 23 / ATCC MYA-3075</strain>
    </source>
</reference>
<evidence type="ECO:0000313" key="3">
    <source>
        <dbReference type="EMBL" id="EFY98439.2"/>
    </source>
</evidence>
<proteinExistence type="predicted"/>
<dbReference type="AlphaFoldDB" id="E9EZX9"/>
<evidence type="ECO:0000259" key="2">
    <source>
        <dbReference type="PROSITE" id="PS50280"/>
    </source>
</evidence>
<dbReference type="GeneID" id="19259864"/>
<evidence type="ECO:0000313" key="4">
    <source>
        <dbReference type="Proteomes" id="UP000002498"/>
    </source>
</evidence>
<dbReference type="InterPro" id="IPR046341">
    <property type="entry name" value="SET_dom_sf"/>
</dbReference>
<dbReference type="Gene3D" id="3.90.1410.10">
    <property type="entry name" value="set domain protein methyltransferase, domain 1"/>
    <property type="match status" value="1"/>
</dbReference>
<dbReference type="GO" id="GO:0016279">
    <property type="term" value="F:protein-lysine N-methyltransferase activity"/>
    <property type="evidence" value="ECO:0007669"/>
    <property type="project" value="TreeGrafter"/>
</dbReference>
<accession>E9EZX9</accession>
<dbReference type="OrthoDB" id="441812at2759"/>
<dbReference type="PANTHER" id="PTHR13271">
    <property type="entry name" value="UNCHARACTERIZED PUTATIVE METHYLTRANSFERASE"/>
    <property type="match status" value="1"/>
</dbReference>
<dbReference type="SUPFAM" id="SSF82199">
    <property type="entry name" value="SET domain"/>
    <property type="match status" value="1"/>
</dbReference>
<dbReference type="RefSeq" id="XP_007821767.2">
    <property type="nucleotide sequence ID" value="XM_007823576.2"/>
</dbReference>
<name>E9EZX9_METRA</name>
<dbReference type="HOGENOM" id="CLU_044629_0_0_1"/>
<feature type="domain" description="SET" evidence="2">
    <location>
        <begin position="107"/>
        <end position="347"/>
    </location>
</feature>
<feature type="region of interest" description="Disordered" evidence="1">
    <location>
        <begin position="61"/>
        <end position="93"/>
    </location>
</feature>
<organism evidence="3 4">
    <name type="scientific">Metarhizium robertsii (strain ARSEF 23 / ATCC MYA-3075)</name>
    <name type="common">Metarhizium anisopliae (strain ARSEF 23)</name>
    <dbReference type="NCBI Taxonomy" id="655844"/>
    <lineage>
        <taxon>Eukaryota</taxon>
        <taxon>Fungi</taxon>
        <taxon>Dikarya</taxon>
        <taxon>Ascomycota</taxon>
        <taxon>Pezizomycotina</taxon>
        <taxon>Sordariomycetes</taxon>
        <taxon>Hypocreomycetidae</taxon>
        <taxon>Hypocreales</taxon>
        <taxon>Clavicipitaceae</taxon>
        <taxon>Metarhizium</taxon>
    </lineage>
</organism>